<feature type="non-terminal residue" evidence="3">
    <location>
        <position position="1"/>
    </location>
</feature>
<dbReference type="AlphaFoldDB" id="A0A8T1RX42"/>
<name>A0A8T1RX42_CHESE</name>
<gene>
    <name evidence="3" type="ORF">G0U57_008413</name>
</gene>
<comment type="caution">
    <text evidence="3">The sequence shown here is derived from an EMBL/GenBank/DDBJ whole genome shotgun (WGS) entry which is preliminary data.</text>
</comment>
<sequence length="721" mass="80878">SAVSSATAEAPRGLPPPTAGRVTGCTMADEAGKSQALVKAELSVSKAKDVRKETELRMKSYANWEEFLMPAPISIAILGQLVFISAGQGDFSINKNPPKDGFKHIKYPESFRACLCQVSNQGWAAFNAAHVNMDRIRLLSMSVPGRMKVIVKILFQDIETVNAMLPTHLKNMKAVADDCKDLAHAVKDKYSDVIYLIQELMEACLNAKKGYEDELKDIQIALQQAQIKEKAAKEAQKMAEQYHNQVKQQVDESFNKYNEAMKAIPTGWEAVGMTIVENLTNALTNVINGFANMFTGKGGNTEAGKMESGAAAGSEQFDHGSIISALSIFAKSGMLLTFATQLKELIDEPNGINMKKVVSETTQEVNTNWLKDSFLKTKSSIDRENMCEPKNQAQEICASGLRICEQLERMALSQNKGEEEEKSLIKEIKRLYQRASEFDSHSKSSMGSPAFAPKPPNVAKCQQDSTGGSSALRNAHLKVEQSREMLKSTQDEYQRSFENFKRQNDELMEIMCTMEKCKVQEIDFETARKMLIKGLEALGRVKEQWEKMVRFFQMISSLIDSCLHRDIQEFVSSVLDVQKIENYSSNSFVIDTIYTQAFNASNVAHLVHMISETYTEVSNKYLMDRVSSLGRLITLEPSDPRFYSEREALQKGCEEARQAIYKMVIEKKEEFDRSVEARVETIDRELKAVLPPVSVEEQKAIEGAVKRGMKELTAEEEDLFE</sequence>
<accession>A0A8T1RX42</accession>
<dbReference type="PANTHER" id="PTHR33488">
    <property type="entry name" value="ZGC:162509"/>
    <property type="match status" value="1"/>
</dbReference>
<protein>
    <submittedName>
        <fullName evidence="3">Uncharacterized protein</fullName>
    </submittedName>
</protein>
<feature type="coiled-coil region" evidence="1">
    <location>
        <begin position="208"/>
        <end position="252"/>
    </location>
</feature>
<dbReference type="PANTHER" id="PTHR33488:SF2">
    <property type="entry name" value="EARLY ENDOSOME ANTIGEN 1-LIKE"/>
    <property type="match status" value="1"/>
</dbReference>
<reference evidence="3 4" key="1">
    <citation type="journal article" date="2020" name="G3 (Bethesda)">
        <title>Draft Genome of the Common Snapping Turtle, Chelydra serpentina, a Model for Phenotypic Plasticity in Reptiles.</title>
        <authorList>
            <person name="Das D."/>
            <person name="Singh S.K."/>
            <person name="Bierstedt J."/>
            <person name="Erickson A."/>
            <person name="Galli G.L.J."/>
            <person name="Crossley D.A. 2nd"/>
            <person name="Rhen T."/>
        </authorList>
    </citation>
    <scope>NUCLEOTIDE SEQUENCE [LARGE SCALE GENOMIC DNA]</scope>
    <source>
        <strain evidence="3">KW</strain>
    </source>
</reference>
<feature type="coiled-coil region" evidence="1">
    <location>
        <begin position="472"/>
        <end position="510"/>
    </location>
</feature>
<evidence type="ECO:0000256" key="2">
    <source>
        <dbReference type="SAM" id="MobiDB-lite"/>
    </source>
</evidence>
<evidence type="ECO:0000313" key="4">
    <source>
        <dbReference type="Proteomes" id="UP000765507"/>
    </source>
</evidence>
<feature type="region of interest" description="Disordered" evidence="2">
    <location>
        <begin position="439"/>
        <end position="470"/>
    </location>
</feature>
<dbReference type="OrthoDB" id="5406275at2759"/>
<feature type="region of interest" description="Disordered" evidence="2">
    <location>
        <begin position="1"/>
        <end position="21"/>
    </location>
</feature>
<evidence type="ECO:0000256" key="1">
    <source>
        <dbReference type="SAM" id="Coils"/>
    </source>
</evidence>
<dbReference type="Proteomes" id="UP000765507">
    <property type="component" value="Unassembled WGS sequence"/>
</dbReference>
<feature type="compositionally biased region" description="Polar residues" evidence="2">
    <location>
        <begin position="460"/>
        <end position="470"/>
    </location>
</feature>
<keyword evidence="4" id="KW-1185">Reference proteome</keyword>
<organism evidence="3 4">
    <name type="scientific">Chelydra serpentina</name>
    <name type="common">Snapping turtle</name>
    <name type="synonym">Testudo serpentina</name>
    <dbReference type="NCBI Taxonomy" id="8475"/>
    <lineage>
        <taxon>Eukaryota</taxon>
        <taxon>Metazoa</taxon>
        <taxon>Chordata</taxon>
        <taxon>Craniata</taxon>
        <taxon>Vertebrata</taxon>
        <taxon>Euteleostomi</taxon>
        <taxon>Archelosauria</taxon>
        <taxon>Testudinata</taxon>
        <taxon>Testudines</taxon>
        <taxon>Cryptodira</taxon>
        <taxon>Durocryptodira</taxon>
        <taxon>Americhelydia</taxon>
        <taxon>Chelydroidea</taxon>
        <taxon>Chelydridae</taxon>
        <taxon>Chelydra</taxon>
    </lineage>
</organism>
<keyword evidence="1" id="KW-0175">Coiled coil</keyword>
<evidence type="ECO:0000313" key="3">
    <source>
        <dbReference type="EMBL" id="KAG6921329.1"/>
    </source>
</evidence>
<dbReference type="EMBL" id="JAHGAV010002245">
    <property type="protein sequence ID" value="KAG6921329.1"/>
    <property type="molecule type" value="Genomic_DNA"/>
</dbReference>
<proteinExistence type="predicted"/>